<proteinExistence type="predicted"/>
<dbReference type="Proteomes" id="UP000078070">
    <property type="component" value="Chromosome"/>
</dbReference>
<protein>
    <submittedName>
        <fullName evidence="1">Uncharacterized protein</fullName>
    </submittedName>
</protein>
<reference evidence="2" key="1">
    <citation type="submission" date="2016-05" db="EMBL/GenBank/DDBJ databases">
        <authorList>
            <person name="Baek K."/>
            <person name="Yang S.-J."/>
        </authorList>
    </citation>
    <scope>NUCLEOTIDE SEQUENCE [LARGE SCALE GENOMIC DNA]</scope>
    <source>
        <strain evidence="2">ST58-10</strain>
    </source>
</reference>
<keyword evidence="2" id="KW-1185">Reference proteome</keyword>
<organism evidence="1 2">
    <name type="scientific">Marinobacterium aestuarii</name>
    <dbReference type="NCBI Taxonomy" id="1821621"/>
    <lineage>
        <taxon>Bacteria</taxon>
        <taxon>Pseudomonadati</taxon>
        <taxon>Pseudomonadota</taxon>
        <taxon>Gammaproteobacteria</taxon>
        <taxon>Oceanospirillales</taxon>
        <taxon>Oceanospirillaceae</taxon>
        <taxon>Marinobacterium</taxon>
    </lineage>
</organism>
<dbReference type="EMBL" id="CP015839">
    <property type="protein sequence ID" value="ANG61967.1"/>
    <property type="molecule type" value="Genomic_DNA"/>
</dbReference>
<evidence type="ECO:0000313" key="1">
    <source>
        <dbReference type="EMBL" id="ANG61967.1"/>
    </source>
</evidence>
<sequence>MGVTLYLNRQAEPVPESVRVALEAQLTEDPRFPARPVWWQDGAILAVGMLADGQPKDSAAADVCNLLQQQGITGTSVEVYDLDKIRQSDNWDLIGRASCKP</sequence>
<dbReference type="AlphaFoldDB" id="A0A1A9EVU9"/>
<accession>A0A1A9EVU9</accession>
<dbReference type="KEGG" id="mars:A8C75_05350"/>
<name>A0A1A9EVU9_9GAMM</name>
<evidence type="ECO:0000313" key="2">
    <source>
        <dbReference type="Proteomes" id="UP000078070"/>
    </source>
</evidence>
<gene>
    <name evidence="1" type="ORF">A8C75_05350</name>
</gene>
<reference evidence="1 2" key="2">
    <citation type="journal article" date="2018" name="Int. J. Syst. Evol. Microbiol.">
        <title>Marinobacterium aestuarii sp. nov., a benzene-degrading marine bacterium isolated from estuary sediment.</title>
        <authorList>
            <person name="Bae S.S."/>
            <person name="Jung J."/>
            <person name="Chung D."/>
            <person name="Baek K."/>
        </authorList>
    </citation>
    <scope>NUCLEOTIDE SEQUENCE [LARGE SCALE GENOMIC DNA]</scope>
    <source>
        <strain evidence="1 2">ST58-10</strain>
    </source>
</reference>